<dbReference type="InterPro" id="IPR036955">
    <property type="entry name" value="AP2/ERF_dom_sf"/>
</dbReference>
<comment type="caution">
    <text evidence="9">The sequence shown here is derived from an EMBL/GenBank/DDBJ whole genome shotgun (WGS) entry which is preliminary data.</text>
</comment>
<dbReference type="GO" id="GO:0005634">
    <property type="term" value="C:nucleus"/>
    <property type="evidence" value="ECO:0007669"/>
    <property type="project" value="UniProtKB-SubCell"/>
</dbReference>
<dbReference type="EMBL" id="LSRQ01008328">
    <property type="protein sequence ID" value="OAY63669.1"/>
    <property type="molecule type" value="Genomic_DNA"/>
</dbReference>
<dbReference type="GO" id="GO:0003677">
    <property type="term" value="F:DNA binding"/>
    <property type="evidence" value="ECO:0007669"/>
    <property type="project" value="UniProtKB-KW"/>
</dbReference>
<evidence type="ECO:0000259" key="8">
    <source>
        <dbReference type="PROSITE" id="PS51032"/>
    </source>
</evidence>
<dbReference type="SMART" id="SM00380">
    <property type="entry name" value="AP2"/>
    <property type="match status" value="1"/>
</dbReference>
<dbReference type="STRING" id="4615.A0A199UG05"/>
<feature type="region of interest" description="Disordered" evidence="7">
    <location>
        <begin position="18"/>
        <end position="38"/>
    </location>
</feature>
<dbReference type="GO" id="GO:0003700">
    <property type="term" value="F:DNA-binding transcription factor activity"/>
    <property type="evidence" value="ECO:0007669"/>
    <property type="project" value="InterPro"/>
</dbReference>
<keyword evidence="3" id="KW-0238">DNA-binding</keyword>
<organism evidence="9 10">
    <name type="scientific">Ananas comosus</name>
    <name type="common">Pineapple</name>
    <name type="synonym">Ananas ananas</name>
    <dbReference type="NCBI Taxonomy" id="4615"/>
    <lineage>
        <taxon>Eukaryota</taxon>
        <taxon>Viridiplantae</taxon>
        <taxon>Streptophyta</taxon>
        <taxon>Embryophyta</taxon>
        <taxon>Tracheophyta</taxon>
        <taxon>Spermatophyta</taxon>
        <taxon>Magnoliopsida</taxon>
        <taxon>Liliopsida</taxon>
        <taxon>Poales</taxon>
        <taxon>Bromeliaceae</taxon>
        <taxon>Bromelioideae</taxon>
        <taxon>Ananas</taxon>
    </lineage>
</organism>
<dbReference type="PROSITE" id="PS51032">
    <property type="entry name" value="AP2_ERF"/>
    <property type="match status" value="1"/>
</dbReference>
<evidence type="ECO:0000256" key="4">
    <source>
        <dbReference type="ARBA" id="ARBA00023163"/>
    </source>
</evidence>
<evidence type="ECO:0000256" key="5">
    <source>
        <dbReference type="ARBA" id="ARBA00023242"/>
    </source>
</evidence>
<proteinExistence type="inferred from homology"/>
<dbReference type="InterPro" id="IPR001471">
    <property type="entry name" value="AP2/ERF_dom"/>
</dbReference>
<gene>
    <name evidence="9" type="ORF">ACMD2_17967</name>
</gene>
<evidence type="ECO:0000313" key="9">
    <source>
        <dbReference type="EMBL" id="OAY63669.1"/>
    </source>
</evidence>
<evidence type="ECO:0000256" key="6">
    <source>
        <dbReference type="ARBA" id="ARBA00037973"/>
    </source>
</evidence>
<evidence type="ECO:0000256" key="3">
    <source>
        <dbReference type="ARBA" id="ARBA00023125"/>
    </source>
</evidence>
<reference evidence="9 10" key="1">
    <citation type="journal article" date="2016" name="DNA Res.">
        <title>The draft genome of MD-2 pineapple using hybrid error correction of long reads.</title>
        <authorList>
            <person name="Redwan R.M."/>
            <person name="Saidin A."/>
            <person name="Kumar S.V."/>
        </authorList>
    </citation>
    <scope>NUCLEOTIDE SEQUENCE [LARGE SCALE GENOMIC DNA]</scope>
    <source>
        <strain evidence="10">cv. MD2</strain>
        <tissue evidence="9">Leaf</tissue>
    </source>
</reference>
<dbReference type="SUPFAM" id="SSF54171">
    <property type="entry name" value="DNA-binding domain"/>
    <property type="match status" value="1"/>
</dbReference>
<name>A0A199UG05_ANACO</name>
<dbReference type="AlphaFoldDB" id="A0A199UG05"/>
<comment type="similarity">
    <text evidence="6">Belongs to the AP2/ERF transcription factor family. AP2 subfamily.</text>
</comment>
<evidence type="ECO:0000256" key="7">
    <source>
        <dbReference type="SAM" id="MobiDB-lite"/>
    </source>
</evidence>
<protein>
    <submittedName>
        <fullName evidence="9">Ethylene-responsive transcription factor WRI1</fullName>
    </submittedName>
</protein>
<sequence>MDILVKNELNGIGRRLIGQPTRAMDGPNHPTKCAKRRRREPAILSTINQSANNNSKEIVGTQSTSTNSGAMKRSSQFRGVSRHRWTGRYEAHLWDKSSWNATQRKKGKQVYLGAYNEEEAAARAYDLAAIKYWELPLTQTFRKSNGFSRGVSKYRGVASTITMEDGKQELGEYLETSTSTSAPTALRRSARAYDIAAIEYRGINRVTNFDLSTYIKWLKPGANQLRFHISRPKPHDELDFCNPPL</sequence>
<evidence type="ECO:0000256" key="2">
    <source>
        <dbReference type="ARBA" id="ARBA00023015"/>
    </source>
</evidence>
<keyword evidence="2" id="KW-0805">Transcription regulation</keyword>
<evidence type="ECO:0000313" key="10">
    <source>
        <dbReference type="Proteomes" id="UP000092600"/>
    </source>
</evidence>
<dbReference type="InterPro" id="IPR016177">
    <property type="entry name" value="DNA-bd_dom_sf"/>
</dbReference>
<dbReference type="PANTHER" id="PTHR32467:SF180">
    <property type="entry name" value="OS05G0536250 PROTEIN"/>
    <property type="match status" value="1"/>
</dbReference>
<dbReference type="Gene3D" id="3.30.730.10">
    <property type="entry name" value="AP2/ERF domain"/>
    <property type="match status" value="1"/>
</dbReference>
<dbReference type="Proteomes" id="UP000092600">
    <property type="component" value="Unassembled WGS sequence"/>
</dbReference>
<accession>A0A199UG05</accession>
<comment type="subcellular location">
    <subcellularLocation>
        <location evidence="1">Nucleus</location>
    </subcellularLocation>
</comment>
<keyword evidence="5" id="KW-0539">Nucleus</keyword>
<dbReference type="Pfam" id="PF00847">
    <property type="entry name" value="AP2"/>
    <property type="match status" value="1"/>
</dbReference>
<dbReference type="PANTHER" id="PTHR32467">
    <property type="entry name" value="AP2-LIKE ETHYLENE-RESPONSIVE TRANSCRIPTION FACTOR"/>
    <property type="match status" value="1"/>
</dbReference>
<keyword evidence="4" id="KW-0804">Transcription</keyword>
<evidence type="ECO:0000256" key="1">
    <source>
        <dbReference type="ARBA" id="ARBA00004123"/>
    </source>
</evidence>
<feature type="domain" description="AP2/ERF" evidence="8">
    <location>
        <begin position="76"/>
        <end position="142"/>
    </location>
</feature>